<dbReference type="CDD" id="cd00096">
    <property type="entry name" value="Ig"/>
    <property type="match status" value="1"/>
</dbReference>
<dbReference type="EMBL" id="OE179104">
    <property type="protein sequence ID" value="CAD7567469.1"/>
    <property type="molecule type" value="Genomic_DNA"/>
</dbReference>
<dbReference type="PROSITE" id="PS50835">
    <property type="entry name" value="IG_LIKE"/>
    <property type="match status" value="2"/>
</dbReference>
<dbReference type="InterPro" id="IPR050964">
    <property type="entry name" value="Striated_Muscle_Regulatory"/>
</dbReference>
<feature type="compositionally biased region" description="Acidic residues" evidence="4">
    <location>
        <begin position="334"/>
        <end position="348"/>
    </location>
</feature>
<dbReference type="InterPro" id="IPR013098">
    <property type="entry name" value="Ig_I-set"/>
</dbReference>
<feature type="compositionally biased region" description="Basic and acidic residues" evidence="4">
    <location>
        <begin position="349"/>
        <end position="380"/>
    </location>
</feature>
<dbReference type="SMART" id="SM00409">
    <property type="entry name" value="IG"/>
    <property type="match status" value="2"/>
</dbReference>
<feature type="domain" description="Ig-like" evidence="5">
    <location>
        <begin position="180"/>
        <end position="272"/>
    </location>
</feature>
<feature type="region of interest" description="Disordered" evidence="4">
    <location>
        <begin position="266"/>
        <end position="380"/>
    </location>
</feature>
<evidence type="ECO:0000313" key="6">
    <source>
        <dbReference type="EMBL" id="CAD7567469.1"/>
    </source>
</evidence>
<dbReference type="SUPFAM" id="SSF48726">
    <property type="entry name" value="Immunoglobulin"/>
    <property type="match status" value="2"/>
</dbReference>
<accession>A0A7R9IVG8</accession>
<protein>
    <submittedName>
        <fullName evidence="6">(California timema) hypothetical protein</fullName>
    </submittedName>
</protein>
<dbReference type="FunFam" id="2.60.40.10:FF:000097">
    <property type="entry name" value="Bent, isoform F"/>
    <property type="match status" value="1"/>
</dbReference>
<proteinExistence type="predicted"/>
<name>A0A7R9IVG8_TIMCA</name>
<dbReference type="SMART" id="SM00408">
    <property type="entry name" value="IGc2"/>
    <property type="match status" value="2"/>
</dbReference>
<dbReference type="InterPro" id="IPR003599">
    <property type="entry name" value="Ig_sub"/>
</dbReference>
<evidence type="ECO:0000256" key="2">
    <source>
        <dbReference type="ARBA" id="ARBA00023157"/>
    </source>
</evidence>
<dbReference type="FunFam" id="2.60.40.10:FF:000032">
    <property type="entry name" value="palladin isoform X1"/>
    <property type="match status" value="1"/>
</dbReference>
<gene>
    <name evidence="6" type="ORF">TCMB3V08_LOCUS268</name>
</gene>
<reference evidence="6" key="1">
    <citation type="submission" date="2020-11" db="EMBL/GenBank/DDBJ databases">
        <authorList>
            <person name="Tran Van P."/>
        </authorList>
    </citation>
    <scope>NUCLEOTIDE SEQUENCE</scope>
</reference>
<dbReference type="InterPro" id="IPR003598">
    <property type="entry name" value="Ig_sub2"/>
</dbReference>
<feature type="compositionally biased region" description="Basic and acidic residues" evidence="4">
    <location>
        <begin position="298"/>
        <end position="333"/>
    </location>
</feature>
<sequence>MPRSSPIAHATCFSFVTGGDDAGFAPSFVEKPRIIPNETGTIITMKCKCKAKPQPVVTWYRGTTIVKESSKIKIRSLDKEDDSYELTLEIQDPAGSDGGTYRCHVKNEFGESNANLNLNIEAEPEPEGDGPTFVQKPRIISERGGKLDPGTEDSGLYKCNIKNTMGELNANLTLNIEIIPVIKEKPKVTKIIKKKTIIVECKVESKFAPQCTWFKEKSAVREDSRHFVRIEQVREGEFAVKLEIESCMVSDKGVYKLVAKNEKGEATSQTVEVIDIPTEEEEPKKGKKPTFAKGLQSLKKEEKVEEKKKEEKIVEQEKKTELEKKPEPEKDAMESDEYEEEESEEEWDSQEKNVPEKKPDTKKTEVEKVNEVSKTVEEKKSSKLKVREKILLF</sequence>
<organism evidence="6">
    <name type="scientific">Timema californicum</name>
    <name type="common">California timema</name>
    <name type="synonym">Walking stick</name>
    <dbReference type="NCBI Taxonomy" id="61474"/>
    <lineage>
        <taxon>Eukaryota</taxon>
        <taxon>Metazoa</taxon>
        <taxon>Ecdysozoa</taxon>
        <taxon>Arthropoda</taxon>
        <taxon>Hexapoda</taxon>
        <taxon>Insecta</taxon>
        <taxon>Pterygota</taxon>
        <taxon>Neoptera</taxon>
        <taxon>Polyneoptera</taxon>
        <taxon>Phasmatodea</taxon>
        <taxon>Timematodea</taxon>
        <taxon>Timematoidea</taxon>
        <taxon>Timematidae</taxon>
        <taxon>Timema</taxon>
    </lineage>
</organism>
<dbReference type="PANTHER" id="PTHR13817:SF151">
    <property type="entry name" value="TITIN"/>
    <property type="match status" value="1"/>
</dbReference>
<evidence type="ECO:0000256" key="4">
    <source>
        <dbReference type="SAM" id="MobiDB-lite"/>
    </source>
</evidence>
<dbReference type="Pfam" id="PF07679">
    <property type="entry name" value="I-set"/>
    <property type="match status" value="2"/>
</dbReference>
<evidence type="ECO:0000256" key="3">
    <source>
        <dbReference type="ARBA" id="ARBA00023319"/>
    </source>
</evidence>
<dbReference type="InterPro" id="IPR007110">
    <property type="entry name" value="Ig-like_dom"/>
</dbReference>
<dbReference type="Gene3D" id="2.60.40.10">
    <property type="entry name" value="Immunoglobulins"/>
    <property type="match status" value="2"/>
</dbReference>
<evidence type="ECO:0000259" key="5">
    <source>
        <dbReference type="PROSITE" id="PS50835"/>
    </source>
</evidence>
<dbReference type="InterPro" id="IPR013783">
    <property type="entry name" value="Ig-like_fold"/>
</dbReference>
<dbReference type="AlphaFoldDB" id="A0A7R9IVG8"/>
<dbReference type="InterPro" id="IPR036179">
    <property type="entry name" value="Ig-like_dom_sf"/>
</dbReference>
<feature type="domain" description="Ig-like" evidence="5">
    <location>
        <begin position="26"/>
        <end position="121"/>
    </location>
</feature>
<evidence type="ECO:0000256" key="1">
    <source>
        <dbReference type="ARBA" id="ARBA00022737"/>
    </source>
</evidence>
<keyword evidence="1" id="KW-0677">Repeat</keyword>
<keyword evidence="2" id="KW-1015">Disulfide bond</keyword>
<keyword evidence="3" id="KW-0393">Immunoglobulin domain</keyword>
<dbReference type="PANTHER" id="PTHR13817">
    <property type="entry name" value="TITIN"/>
    <property type="match status" value="1"/>
</dbReference>